<evidence type="ECO:0000313" key="7">
    <source>
        <dbReference type="Proteomes" id="UP000632138"/>
    </source>
</evidence>
<dbReference type="SUPFAM" id="SSF48179">
    <property type="entry name" value="6-phosphogluconate dehydrogenase C-terminal domain-like"/>
    <property type="match status" value="1"/>
</dbReference>
<name>A0ABS2AHS0_9ACTN</name>
<dbReference type="InterPro" id="IPR006115">
    <property type="entry name" value="6PGDH_NADP-bd"/>
</dbReference>
<dbReference type="InterPro" id="IPR013328">
    <property type="entry name" value="6PGD_dom2"/>
</dbReference>
<dbReference type="PIRSF" id="PIRSF000103">
    <property type="entry name" value="HIBADH"/>
    <property type="match status" value="1"/>
</dbReference>
<keyword evidence="2" id="KW-0560">Oxidoreductase</keyword>
<dbReference type="SUPFAM" id="SSF51735">
    <property type="entry name" value="NAD(P)-binding Rossmann-fold domains"/>
    <property type="match status" value="1"/>
</dbReference>
<comment type="caution">
    <text evidence="6">The sequence shown here is derived from an EMBL/GenBank/DDBJ whole genome shotgun (WGS) entry which is preliminary data.</text>
</comment>
<dbReference type="PANTHER" id="PTHR22981:SF7">
    <property type="entry name" value="3-HYDROXYISOBUTYRATE DEHYDROGENASE, MITOCHONDRIAL"/>
    <property type="match status" value="1"/>
</dbReference>
<feature type="domain" description="6-phosphogluconate dehydrogenase NADP-binding" evidence="4">
    <location>
        <begin position="5"/>
        <end position="150"/>
    </location>
</feature>
<dbReference type="RefSeq" id="WP_203379368.1">
    <property type="nucleotide sequence ID" value="NZ_JAENHP010000010.1"/>
</dbReference>
<dbReference type="PROSITE" id="PS00895">
    <property type="entry name" value="3_HYDROXYISOBUT_DH"/>
    <property type="match status" value="1"/>
</dbReference>
<dbReference type="InterPro" id="IPR008927">
    <property type="entry name" value="6-PGluconate_DH-like_C_sf"/>
</dbReference>
<evidence type="ECO:0000256" key="3">
    <source>
        <dbReference type="ARBA" id="ARBA00023027"/>
    </source>
</evidence>
<dbReference type="Gene3D" id="1.10.1040.10">
    <property type="entry name" value="N-(1-d-carboxylethyl)-l-norvaline Dehydrogenase, domain 2"/>
    <property type="match status" value="1"/>
</dbReference>
<dbReference type="InterPro" id="IPR002204">
    <property type="entry name" value="3-OH-isobutyrate_DH-rel_CS"/>
</dbReference>
<comment type="similarity">
    <text evidence="1">Belongs to the HIBADH-related family.</text>
</comment>
<evidence type="ECO:0000256" key="2">
    <source>
        <dbReference type="ARBA" id="ARBA00023002"/>
    </source>
</evidence>
<dbReference type="Pfam" id="PF14833">
    <property type="entry name" value="NAD_binding_11"/>
    <property type="match status" value="1"/>
</dbReference>
<dbReference type="InterPro" id="IPR036291">
    <property type="entry name" value="NAD(P)-bd_dom_sf"/>
</dbReference>
<feature type="domain" description="3-hydroxyisobutyrate dehydrogenase-like NAD-binding" evidence="5">
    <location>
        <begin position="156"/>
        <end position="276"/>
    </location>
</feature>
<dbReference type="PANTHER" id="PTHR22981">
    <property type="entry name" value="3-HYDROXYISOBUTYRATE DEHYDROGENASE-RELATED"/>
    <property type="match status" value="1"/>
</dbReference>
<gene>
    <name evidence="6" type="ORF">JIG36_27875</name>
</gene>
<dbReference type="Proteomes" id="UP000632138">
    <property type="component" value="Unassembled WGS sequence"/>
</dbReference>
<keyword evidence="3" id="KW-0520">NAD</keyword>
<dbReference type="InterPro" id="IPR029154">
    <property type="entry name" value="HIBADH-like_NADP-bd"/>
</dbReference>
<sequence length="281" mass="28937">MTRPRIGFVGLGQMGRPMATRLDEAGYPLTVFDAAPFAPIGSATSATALDGLAGVDILILMLPNSAVVTAVLEELAPRLSSGTLVVDMSSSEPLQTRALAAQLAGRDLRFVDAPVSGGVRGAVAGTLAIMAGGDISSVRPVLDVLGRTVLEVGPVGSGHAAKALNNLVSAATLSVTVEALRLGAEFGIDPATLTAVLNSSSGRSNTSENKVAQFMLDGSYASGFALQLMAKDVRIAVGLARELAQRTEIADRVAEQWSRVAGEVTPQTDHTAMYELIGGPR</sequence>
<evidence type="ECO:0000259" key="4">
    <source>
        <dbReference type="Pfam" id="PF03446"/>
    </source>
</evidence>
<organism evidence="6 7">
    <name type="scientific">Paractinoplanes ovalisporus</name>
    <dbReference type="NCBI Taxonomy" id="2810368"/>
    <lineage>
        <taxon>Bacteria</taxon>
        <taxon>Bacillati</taxon>
        <taxon>Actinomycetota</taxon>
        <taxon>Actinomycetes</taxon>
        <taxon>Micromonosporales</taxon>
        <taxon>Micromonosporaceae</taxon>
        <taxon>Paractinoplanes</taxon>
    </lineage>
</organism>
<evidence type="ECO:0000259" key="5">
    <source>
        <dbReference type="Pfam" id="PF14833"/>
    </source>
</evidence>
<reference evidence="6 7" key="1">
    <citation type="submission" date="2021-01" db="EMBL/GenBank/DDBJ databases">
        <title>Actinoplanes sp. nov. LDG1-06 isolated from lichen.</title>
        <authorList>
            <person name="Saeng-In P."/>
            <person name="Phongsopitanun W."/>
            <person name="Kanchanasin P."/>
            <person name="Yuki M."/>
            <person name="Kudo T."/>
            <person name="Ohkuma M."/>
            <person name="Tanasupawat S."/>
        </authorList>
    </citation>
    <scope>NUCLEOTIDE SEQUENCE [LARGE SCALE GENOMIC DNA]</scope>
    <source>
        <strain evidence="6 7">LDG1-06</strain>
    </source>
</reference>
<protein>
    <submittedName>
        <fullName evidence="6">NAD(P)-dependent oxidoreductase</fullName>
    </submittedName>
</protein>
<dbReference type="Pfam" id="PF03446">
    <property type="entry name" value="NAD_binding_2"/>
    <property type="match status" value="1"/>
</dbReference>
<evidence type="ECO:0000313" key="6">
    <source>
        <dbReference type="EMBL" id="MBM2619377.1"/>
    </source>
</evidence>
<dbReference type="EMBL" id="JAENHP010000010">
    <property type="protein sequence ID" value="MBM2619377.1"/>
    <property type="molecule type" value="Genomic_DNA"/>
</dbReference>
<keyword evidence="7" id="KW-1185">Reference proteome</keyword>
<dbReference type="InterPro" id="IPR015815">
    <property type="entry name" value="HIBADH-related"/>
</dbReference>
<proteinExistence type="inferred from homology"/>
<dbReference type="Gene3D" id="3.40.50.720">
    <property type="entry name" value="NAD(P)-binding Rossmann-like Domain"/>
    <property type="match status" value="1"/>
</dbReference>
<evidence type="ECO:0000256" key="1">
    <source>
        <dbReference type="ARBA" id="ARBA00009080"/>
    </source>
</evidence>
<accession>A0ABS2AHS0</accession>